<feature type="transmembrane region" description="Helical" evidence="1">
    <location>
        <begin position="140"/>
        <end position="160"/>
    </location>
</feature>
<keyword evidence="1" id="KW-0812">Transmembrane</keyword>
<evidence type="ECO:0000313" key="3">
    <source>
        <dbReference type="Proteomes" id="UP000034706"/>
    </source>
</evidence>
<keyword evidence="1" id="KW-0472">Membrane</keyword>
<proteinExistence type="predicted"/>
<feature type="transmembrane region" description="Helical" evidence="1">
    <location>
        <begin position="73"/>
        <end position="97"/>
    </location>
</feature>
<gene>
    <name evidence="2" type="ORF">UT16_C0019G0004</name>
</gene>
<comment type="caution">
    <text evidence="2">The sequence shown here is derived from an EMBL/GenBank/DDBJ whole genome shotgun (WGS) entry which is preliminary data.</text>
</comment>
<feature type="transmembrane region" description="Helical" evidence="1">
    <location>
        <begin position="172"/>
        <end position="194"/>
    </location>
</feature>
<sequence>MGVAIHLIQNAAYLGWSDMWLDIYGTYISAGNSVKLDFITRIEGVIRPFFSMTGIYNFYTLIAPYGVSQIKRIFFPGSIPMAYILPFLMIFVIAIIVKIKKKLNGLYWPPLNIMLLLLAAPLGQTFFLPFVGYRDYMGRLAAPFVGALIGSVAYNIFLLLKERNYLSPIKRFFLFFAFFAIGLLLAIQIMLSFIQPLPTSLSNSEIRFTQYAKNITTGEKAVFMIDKRDMSVDSKELEMRKAYISSFNYFVKDYLIWAYYLDMPLLNFIKTDYLVKDLLFLEKRAEFPFTAIITSDSKVLIDEIYQKLRANRLSLKPIEMIENRYLFIISPSTP</sequence>
<evidence type="ECO:0000313" key="2">
    <source>
        <dbReference type="EMBL" id="KKQ91267.1"/>
    </source>
</evidence>
<accession>A0A0G0LJQ7</accession>
<feature type="transmembrane region" description="Helical" evidence="1">
    <location>
        <begin position="49"/>
        <end position="67"/>
    </location>
</feature>
<name>A0A0G0LJQ7_9BACT</name>
<feature type="transmembrane region" description="Helical" evidence="1">
    <location>
        <begin position="109"/>
        <end position="128"/>
    </location>
</feature>
<keyword evidence="1" id="KW-1133">Transmembrane helix</keyword>
<dbReference type="AlphaFoldDB" id="A0A0G0LJQ7"/>
<protein>
    <submittedName>
        <fullName evidence="2">Uncharacterized protein</fullName>
    </submittedName>
</protein>
<dbReference type="Proteomes" id="UP000034706">
    <property type="component" value="Unassembled WGS sequence"/>
</dbReference>
<reference evidence="2 3" key="1">
    <citation type="journal article" date="2015" name="Nature">
        <title>rRNA introns, odd ribosomes, and small enigmatic genomes across a large radiation of phyla.</title>
        <authorList>
            <person name="Brown C.T."/>
            <person name="Hug L.A."/>
            <person name="Thomas B.C."/>
            <person name="Sharon I."/>
            <person name="Castelle C.J."/>
            <person name="Singh A."/>
            <person name="Wilkins M.J."/>
            <person name="Williams K.H."/>
            <person name="Banfield J.F."/>
        </authorList>
    </citation>
    <scope>NUCLEOTIDE SEQUENCE [LARGE SCALE GENOMIC DNA]</scope>
</reference>
<organism evidence="2 3">
    <name type="scientific">Candidatus Azambacteria bacterium GW2011_GWA2_39_10</name>
    <dbReference type="NCBI Taxonomy" id="1618611"/>
    <lineage>
        <taxon>Bacteria</taxon>
        <taxon>Candidatus Azamiibacteriota</taxon>
    </lineage>
</organism>
<evidence type="ECO:0000256" key="1">
    <source>
        <dbReference type="SAM" id="Phobius"/>
    </source>
</evidence>
<dbReference type="EMBL" id="LBVT01000019">
    <property type="protein sequence ID" value="KKQ91267.1"/>
    <property type="molecule type" value="Genomic_DNA"/>
</dbReference>